<evidence type="ECO:0000256" key="6">
    <source>
        <dbReference type="ARBA" id="ARBA00022982"/>
    </source>
</evidence>
<comment type="similarity">
    <text evidence="2">Belongs to the UQCRH/QCR6 family.</text>
</comment>
<evidence type="ECO:0000256" key="7">
    <source>
        <dbReference type="ARBA" id="ARBA00023128"/>
    </source>
</evidence>
<name>A0A2G9U9U1_TELCI</name>
<comment type="subcellular location">
    <subcellularLocation>
        <location evidence="1">Mitochondrion inner membrane</location>
    </subcellularLocation>
</comment>
<protein>
    <recommendedName>
        <fullName evidence="10">Ubiquinol-cytochrome C reductase hinge domain-containing protein</fullName>
    </recommendedName>
</protein>
<dbReference type="SUPFAM" id="SSF81531">
    <property type="entry name" value="Non-heme 11 kDa protein of cytochrome bc1 complex (Ubiquinol-cytochrome c reductase)"/>
    <property type="match status" value="1"/>
</dbReference>
<evidence type="ECO:0000256" key="2">
    <source>
        <dbReference type="ARBA" id="ARBA00006498"/>
    </source>
</evidence>
<evidence type="ECO:0000259" key="10">
    <source>
        <dbReference type="Pfam" id="PF02320"/>
    </source>
</evidence>
<gene>
    <name evidence="11" type="ORF">TELCIR_11288</name>
</gene>
<keyword evidence="8" id="KW-0472">Membrane</keyword>
<evidence type="ECO:0000256" key="5">
    <source>
        <dbReference type="ARBA" id="ARBA00022792"/>
    </source>
</evidence>
<keyword evidence="4" id="KW-0679">Respiratory chain</keyword>
<sequence length="401" mass="46200">MFGNTRRQLYLHTKAVIYLWPEARRLKHVRNLILERASEATAKPAASERLGEQTSEEELDWEPRFFRQLSSYVNYRRTIRKKHWGRMSSFPSSAYSIAQSKWIGKDHIVTPTVAHALQNWELIKGKRVFDVGCGTGAAVSLDPETKLYDGRRLDVEFFDDGVFRMAEKEEPLEVGVDQLKQWRDRCAEKFPHLKTALDECNARVSSRKETAETCVQIVESLITSVISNIEAEFVEETKNLGVVPAQRRRSSEPQQRPDDDSAAEERRRQVLKTPPQAHEQEQKQPQPPVRKKLPQQPSKTSSKKHQLTPDNQKNEAVPSPLKEDTREIGREGQPIQKVEFTFCCVITSIFESSDSRLLHDKSAPIRFIRKPAAKGKMPSPRKILKQVRLYRSILIFSYSHD</sequence>
<evidence type="ECO:0000256" key="9">
    <source>
        <dbReference type="SAM" id="MobiDB-lite"/>
    </source>
</evidence>
<dbReference type="OrthoDB" id="66144at2759"/>
<feature type="compositionally biased region" description="Basic and acidic residues" evidence="9">
    <location>
        <begin position="249"/>
        <end position="268"/>
    </location>
</feature>
<keyword evidence="3" id="KW-0813">Transport</keyword>
<dbReference type="GO" id="GO:0005743">
    <property type="term" value="C:mitochondrial inner membrane"/>
    <property type="evidence" value="ECO:0007669"/>
    <property type="project" value="UniProtKB-SubCell"/>
</dbReference>
<keyword evidence="5" id="KW-0999">Mitochondrion inner membrane</keyword>
<reference evidence="11 12" key="1">
    <citation type="submission" date="2015-09" db="EMBL/GenBank/DDBJ databases">
        <title>Draft genome of the parasitic nematode Teladorsagia circumcincta isolate WARC Sus (inbred).</title>
        <authorList>
            <person name="Mitreva M."/>
        </authorList>
    </citation>
    <scope>NUCLEOTIDE SEQUENCE [LARGE SCALE GENOMIC DNA]</scope>
    <source>
        <strain evidence="11 12">S</strain>
    </source>
</reference>
<dbReference type="SUPFAM" id="SSF53335">
    <property type="entry name" value="S-adenosyl-L-methionine-dependent methyltransferases"/>
    <property type="match status" value="1"/>
</dbReference>
<keyword evidence="12" id="KW-1185">Reference proteome</keyword>
<dbReference type="AlphaFoldDB" id="A0A2G9U9U1"/>
<evidence type="ECO:0000256" key="3">
    <source>
        <dbReference type="ARBA" id="ARBA00022448"/>
    </source>
</evidence>
<evidence type="ECO:0000256" key="8">
    <source>
        <dbReference type="ARBA" id="ARBA00023136"/>
    </source>
</evidence>
<dbReference type="Pfam" id="PF02320">
    <property type="entry name" value="UCR_hinge"/>
    <property type="match status" value="1"/>
</dbReference>
<feature type="region of interest" description="Disordered" evidence="9">
    <location>
        <begin position="244"/>
        <end position="332"/>
    </location>
</feature>
<dbReference type="InterPro" id="IPR029063">
    <property type="entry name" value="SAM-dependent_MTases_sf"/>
</dbReference>
<feature type="domain" description="Ubiquinol-cytochrome C reductase hinge" evidence="10">
    <location>
        <begin position="177"/>
        <end position="223"/>
    </location>
</feature>
<keyword evidence="6" id="KW-0249">Electron transport</keyword>
<evidence type="ECO:0000313" key="12">
    <source>
        <dbReference type="Proteomes" id="UP000230423"/>
    </source>
</evidence>
<keyword evidence="7" id="KW-0496">Mitochondrion</keyword>
<organism evidence="11 12">
    <name type="scientific">Teladorsagia circumcincta</name>
    <name type="common">Brown stomach worm</name>
    <name type="synonym">Ostertagia circumcincta</name>
    <dbReference type="NCBI Taxonomy" id="45464"/>
    <lineage>
        <taxon>Eukaryota</taxon>
        <taxon>Metazoa</taxon>
        <taxon>Ecdysozoa</taxon>
        <taxon>Nematoda</taxon>
        <taxon>Chromadorea</taxon>
        <taxon>Rhabditida</taxon>
        <taxon>Rhabditina</taxon>
        <taxon>Rhabditomorpha</taxon>
        <taxon>Strongyloidea</taxon>
        <taxon>Trichostrongylidae</taxon>
        <taxon>Teladorsagia</taxon>
    </lineage>
</organism>
<evidence type="ECO:0000313" key="11">
    <source>
        <dbReference type="EMBL" id="PIO66983.1"/>
    </source>
</evidence>
<feature type="compositionally biased region" description="Basic and acidic residues" evidence="9">
    <location>
        <begin position="321"/>
        <end position="330"/>
    </location>
</feature>
<dbReference type="InterPro" id="IPR036811">
    <property type="entry name" value="Ubol_cytC_Rdtase_hinge_dom_sf"/>
</dbReference>
<dbReference type="InterPro" id="IPR023184">
    <property type="entry name" value="Ubol_cytC_Rdtase_hinge_dom"/>
</dbReference>
<dbReference type="Gene3D" id="1.10.287.20">
    <property type="entry name" value="Ubiquinol-cytochrome C reductase hinge domain"/>
    <property type="match status" value="1"/>
</dbReference>
<dbReference type="EMBL" id="KZ347900">
    <property type="protein sequence ID" value="PIO66983.1"/>
    <property type="molecule type" value="Genomic_DNA"/>
</dbReference>
<accession>A0A2G9U9U1</accession>
<proteinExistence type="inferred from homology"/>
<evidence type="ECO:0000256" key="1">
    <source>
        <dbReference type="ARBA" id="ARBA00004273"/>
    </source>
</evidence>
<evidence type="ECO:0000256" key="4">
    <source>
        <dbReference type="ARBA" id="ARBA00022660"/>
    </source>
</evidence>
<dbReference type="Proteomes" id="UP000230423">
    <property type="component" value="Unassembled WGS sequence"/>
</dbReference>